<dbReference type="Pfam" id="PF04773">
    <property type="entry name" value="FecR"/>
    <property type="match status" value="1"/>
</dbReference>
<evidence type="ECO:0000313" key="4">
    <source>
        <dbReference type="Proteomes" id="UP000321250"/>
    </source>
</evidence>
<organism evidence="3 4">
    <name type="scientific">Sphingomonas ginsenosidivorax</name>
    <dbReference type="NCBI Taxonomy" id="862135"/>
    <lineage>
        <taxon>Bacteria</taxon>
        <taxon>Pseudomonadati</taxon>
        <taxon>Pseudomonadota</taxon>
        <taxon>Alphaproteobacteria</taxon>
        <taxon>Sphingomonadales</taxon>
        <taxon>Sphingomonadaceae</taxon>
        <taxon>Sphingomonas</taxon>
    </lineage>
</organism>
<name>A0A5C6UCQ6_9SPHN</name>
<dbReference type="InterPro" id="IPR012373">
    <property type="entry name" value="Ferrdict_sens_TM"/>
</dbReference>
<dbReference type="RefSeq" id="WP_147081006.1">
    <property type="nucleotide sequence ID" value="NZ_VOQR01000001.1"/>
</dbReference>
<protein>
    <submittedName>
        <fullName evidence="3">DUF4880 domain-containing protein</fullName>
    </submittedName>
</protein>
<comment type="caution">
    <text evidence="3">The sequence shown here is derived from an EMBL/GenBank/DDBJ whole genome shotgun (WGS) entry which is preliminary data.</text>
</comment>
<dbReference type="Gene3D" id="2.60.120.1440">
    <property type="match status" value="1"/>
</dbReference>
<dbReference type="Pfam" id="PF16220">
    <property type="entry name" value="DUF4880"/>
    <property type="match status" value="1"/>
</dbReference>
<dbReference type="InterPro" id="IPR032623">
    <property type="entry name" value="FecR_N"/>
</dbReference>
<dbReference type="Proteomes" id="UP000321250">
    <property type="component" value="Unassembled WGS sequence"/>
</dbReference>
<dbReference type="InterPro" id="IPR006860">
    <property type="entry name" value="FecR"/>
</dbReference>
<dbReference type="EMBL" id="VOQR01000001">
    <property type="protein sequence ID" value="TXC70607.1"/>
    <property type="molecule type" value="Genomic_DNA"/>
</dbReference>
<keyword evidence="4" id="KW-1185">Reference proteome</keyword>
<gene>
    <name evidence="3" type="ORF">FSB78_06395</name>
</gene>
<evidence type="ECO:0000313" key="3">
    <source>
        <dbReference type="EMBL" id="TXC70607.1"/>
    </source>
</evidence>
<feature type="domain" description="FecR N-terminal" evidence="2">
    <location>
        <begin position="13"/>
        <end position="52"/>
    </location>
</feature>
<dbReference type="Gene3D" id="3.55.50.30">
    <property type="match status" value="1"/>
</dbReference>
<reference evidence="3 4" key="1">
    <citation type="journal article" date="2013" name="Antonie Van Leeuwenhoek">
        <title>Sphingomonas ginsenosidivorax sp. nov., with the ability to transform ginsenosides.</title>
        <authorList>
            <person name="Jin X.F."/>
            <person name="Kim J.K."/>
            <person name="Liu Q.M."/>
            <person name="Kang M.S."/>
            <person name="He D."/>
            <person name="Jin F.X."/>
            <person name="Kim S.C."/>
            <person name="Im W.T."/>
        </authorList>
    </citation>
    <scope>NUCLEOTIDE SEQUENCE [LARGE SCALE GENOMIC DNA]</scope>
    <source>
        <strain evidence="3 4">KHI67</strain>
    </source>
</reference>
<evidence type="ECO:0000259" key="2">
    <source>
        <dbReference type="Pfam" id="PF16220"/>
    </source>
</evidence>
<dbReference type="GO" id="GO:0016989">
    <property type="term" value="F:sigma factor antagonist activity"/>
    <property type="evidence" value="ECO:0007669"/>
    <property type="project" value="TreeGrafter"/>
</dbReference>
<evidence type="ECO:0000259" key="1">
    <source>
        <dbReference type="Pfam" id="PF04773"/>
    </source>
</evidence>
<proteinExistence type="predicted"/>
<sequence>MDPVPASPDAAAAAASWYARLHADDATPADRAAFGRWLAAEDAHDQAWHELVATTRLLDAARDDPALLAMIAATRSEIGTRPQRRWWPMAAAAAVVLAVGGTTALVLDRDTQPATQIAETRYATPVGRSRDITLADGTRMTLDADSAVRIAAPGATRRVAIDRGQAFFTVAHDARHPFVVSAGGNSVTALGTQFAVRTAADRVVVSLVEGSVRVDTPDIGRATILVPGNTLTIGRTALQLTRAGAETATGWRKGTLTFDAAPLTDVVAELNRYSVQRIELGDARLARRVFSGVLKTDGGGTALADALSAYGVARVRYADRTRLVLASQP</sequence>
<dbReference type="OrthoDB" id="7492241at2"/>
<feature type="domain" description="FecR protein" evidence="1">
    <location>
        <begin position="121"/>
        <end position="213"/>
    </location>
</feature>
<accession>A0A5C6UCQ6</accession>
<dbReference type="PANTHER" id="PTHR30273">
    <property type="entry name" value="PERIPLASMIC SIGNAL SENSOR AND SIGMA FACTOR ACTIVATOR FECR-RELATED"/>
    <property type="match status" value="1"/>
</dbReference>
<dbReference type="PIRSF" id="PIRSF018266">
    <property type="entry name" value="FecR"/>
    <property type="match status" value="1"/>
</dbReference>
<dbReference type="AlphaFoldDB" id="A0A5C6UCQ6"/>
<dbReference type="PANTHER" id="PTHR30273:SF2">
    <property type="entry name" value="PROTEIN FECR"/>
    <property type="match status" value="1"/>
</dbReference>